<reference evidence="1 2" key="1">
    <citation type="submission" date="2014-04" db="EMBL/GenBank/DDBJ databases">
        <authorList>
            <consortium name="DOE Joint Genome Institute"/>
            <person name="Kuo A."/>
            <person name="Zuccaro A."/>
            <person name="Kohler A."/>
            <person name="Nagy L.G."/>
            <person name="Floudas D."/>
            <person name="Copeland A."/>
            <person name="Barry K.W."/>
            <person name="Cichocki N."/>
            <person name="Veneault-Fourrey C."/>
            <person name="LaButti K."/>
            <person name="Lindquist E.A."/>
            <person name="Lipzen A."/>
            <person name="Lundell T."/>
            <person name="Morin E."/>
            <person name="Murat C."/>
            <person name="Sun H."/>
            <person name="Tunlid A."/>
            <person name="Henrissat B."/>
            <person name="Grigoriev I.V."/>
            <person name="Hibbett D.S."/>
            <person name="Martin F."/>
            <person name="Nordberg H.P."/>
            <person name="Cantor M.N."/>
            <person name="Hua S.X."/>
        </authorList>
    </citation>
    <scope>NUCLEOTIDE SEQUENCE [LARGE SCALE GENOMIC DNA]</scope>
    <source>
        <strain evidence="1 2">MAFF 305830</strain>
    </source>
</reference>
<dbReference type="Proteomes" id="UP000054097">
    <property type="component" value="Unassembled WGS sequence"/>
</dbReference>
<gene>
    <name evidence="1" type="ORF">M408DRAFT_150547</name>
</gene>
<protein>
    <submittedName>
        <fullName evidence="1">Uncharacterized protein</fullName>
    </submittedName>
</protein>
<evidence type="ECO:0000313" key="1">
    <source>
        <dbReference type="EMBL" id="KIM33196.1"/>
    </source>
</evidence>
<organism evidence="1 2">
    <name type="scientific">Serendipita vermifera MAFF 305830</name>
    <dbReference type="NCBI Taxonomy" id="933852"/>
    <lineage>
        <taxon>Eukaryota</taxon>
        <taxon>Fungi</taxon>
        <taxon>Dikarya</taxon>
        <taxon>Basidiomycota</taxon>
        <taxon>Agaricomycotina</taxon>
        <taxon>Agaricomycetes</taxon>
        <taxon>Sebacinales</taxon>
        <taxon>Serendipitaceae</taxon>
        <taxon>Serendipita</taxon>
    </lineage>
</organism>
<reference evidence="2" key="2">
    <citation type="submission" date="2015-01" db="EMBL/GenBank/DDBJ databases">
        <title>Evolutionary Origins and Diversification of the Mycorrhizal Mutualists.</title>
        <authorList>
            <consortium name="DOE Joint Genome Institute"/>
            <consortium name="Mycorrhizal Genomics Consortium"/>
            <person name="Kohler A."/>
            <person name="Kuo A."/>
            <person name="Nagy L.G."/>
            <person name="Floudas D."/>
            <person name="Copeland A."/>
            <person name="Barry K.W."/>
            <person name="Cichocki N."/>
            <person name="Veneault-Fourrey C."/>
            <person name="LaButti K."/>
            <person name="Lindquist E.A."/>
            <person name="Lipzen A."/>
            <person name="Lundell T."/>
            <person name="Morin E."/>
            <person name="Murat C."/>
            <person name="Riley R."/>
            <person name="Ohm R."/>
            <person name="Sun H."/>
            <person name="Tunlid A."/>
            <person name="Henrissat B."/>
            <person name="Grigoriev I.V."/>
            <person name="Hibbett D.S."/>
            <person name="Martin F."/>
        </authorList>
    </citation>
    <scope>NUCLEOTIDE SEQUENCE [LARGE SCALE GENOMIC DNA]</scope>
    <source>
        <strain evidence="2">MAFF 305830</strain>
    </source>
</reference>
<dbReference type="EMBL" id="KN824278">
    <property type="protein sequence ID" value="KIM33196.1"/>
    <property type="molecule type" value="Genomic_DNA"/>
</dbReference>
<keyword evidence="2" id="KW-1185">Reference proteome</keyword>
<evidence type="ECO:0000313" key="2">
    <source>
        <dbReference type="Proteomes" id="UP000054097"/>
    </source>
</evidence>
<name>A0A0C3BP41_SERVB</name>
<proteinExistence type="predicted"/>
<sequence length="58" mass="6766">MIGLSRKQSNVIHQKCAQKFYYFAYFYLTCQLMKPKCSSRCRAHSRNSGQSLKRPTCA</sequence>
<dbReference type="AlphaFoldDB" id="A0A0C3BP41"/>
<accession>A0A0C3BP41</accession>
<dbReference type="HOGENOM" id="CLU_2980549_0_0_1"/>